<keyword evidence="2" id="KW-0805">Transcription regulation</keyword>
<dbReference type="InterPro" id="IPR044825">
    <property type="entry name" value="GLK1/2-like"/>
</dbReference>
<dbReference type="PANTHER" id="PTHR31312">
    <property type="entry name" value="TRANSCRIPTION ACTIVATOR GLK1"/>
    <property type="match status" value="1"/>
</dbReference>
<dbReference type="Gene3D" id="1.10.10.60">
    <property type="entry name" value="Homeodomain-like"/>
    <property type="match status" value="1"/>
</dbReference>
<dbReference type="InterPro" id="IPR001005">
    <property type="entry name" value="SANT/Myb"/>
</dbReference>
<dbReference type="Proteomes" id="UP001374535">
    <property type="component" value="Chromosome 5"/>
</dbReference>
<evidence type="ECO:0000313" key="10">
    <source>
        <dbReference type="EMBL" id="WVZ12799.1"/>
    </source>
</evidence>
<gene>
    <name evidence="10" type="ORF">V8G54_017329</name>
</gene>
<dbReference type="InterPro" id="IPR009057">
    <property type="entry name" value="Homeodomain-like_sf"/>
</dbReference>
<keyword evidence="4" id="KW-0804">Transcription</keyword>
<dbReference type="GO" id="GO:0003700">
    <property type="term" value="F:DNA-binding transcription factor activity"/>
    <property type="evidence" value="ECO:0007669"/>
    <property type="project" value="InterPro"/>
</dbReference>
<dbReference type="GO" id="GO:0000976">
    <property type="term" value="F:transcription cis-regulatory region binding"/>
    <property type="evidence" value="ECO:0007669"/>
    <property type="project" value="TreeGrafter"/>
</dbReference>
<dbReference type="InterPro" id="IPR017930">
    <property type="entry name" value="Myb_dom"/>
</dbReference>
<name>A0AAQ3S230_VIGMU</name>
<evidence type="ECO:0008006" key="12">
    <source>
        <dbReference type="Google" id="ProtNLM"/>
    </source>
</evidence>
<dbReference type="NCBIfam" id="TIGR01557">
    <property type="entry name" value="myb_SHAQKYF"/>
    <property type="match status" value="1"/>
</dbReference>
<evidence type="ECO:0000313" key="11">
    <source>
        <dbReference type="Proteomes" id="UP001374535"/>
    </source>
</evidence>
<evidence type="ECO:0000259" key="9">
    <source>
        <dbReference type="PROSITE" id="PS51294"/>
    </source>
</evidence>
<dbReference type="Pfam" id="PF00249">
    <property type="entry name" value="Myb_DNA-binding"/>
    <property type="match status" value="1"/>
</dbReference>
<sequence length="684" mass="76517">MIEKLTILNSEKRAWSRQRSMLNLLTHHFSSLPSPFLRAFFVLDEIGGESAQLWLEELVGHFPFSQVGDLACVFVCLLFCEGFVSFANEIFTVYGMNWELSDDAKPAMVCTANDLQGWKDFPKGLRVLVLDGDRSSAAEIGEQLEAMEYHGYMPLSILKAGSGPNSKVSTFYDENEALSAVSSSPEGFHVAIMEVSTSSSLGGFKFLENAKDLPTIMISKNQCLNTTMKCIALGAVEFLIKPLSEDKLKNIWQHVVHKAFNSRANGLSESLKPVKESVELVLQLQTGNEQEKTHKRTMSIDLENVSRFGDNDNEQSACDKYPAPSTPQLKHGTRLLDDGDCHEQTNFSIEKESGEHDGEHKSVETSCENLNAESTPQPTEPEETLIKEEEDFANGSKGERAVSLNLQNEKFLNNADGHTSPKKMGVLNDSCEIKASRKKMKVDWTPELHKKFVKAVEQLGIDQAIPSRILEIMKVEGLTRHNVASHLQKYRMHKRQSAPGEEDRKWHNQRDAMQRNFYLQRPIMAYPPYHSNQTLSPAPIYPMWGQPGSQTAAVQIWGPPAYPLWHPTESWNWKPYPGMHVDAWGCPLFPPPQAPGFPFNQNIPGLHTPKPMDYRFSMPRSSFEHHPAEEVVDKVVKEAINKPWLPLPLGLKAPSTDSVLAELSKQGISSIPLGNKGSSAPKPC</sequence>
<evidence type="ECO:0000256" key="4">
    <source>
        <dbReference type="ARBA" id="ARBA00023163"/>
    </source>
</evidence>
<dbReference type="PROSITE" id="PS50110">
    <property type="entry name" value="RESPONSE_REGULATORY"/>
    <property type="match status" value="1"/>
</dbReference>
<evidence type="ECO:0000256" key="3">
    <source>
        <dbReference type="ARBA" id="ARBA00023125"/>
    </source>
</evidence>
<organism evidence="10 11">
    <name type="scientific">Vigna mungo</name>
    <name type="common">Black gram</name>
    <name type="synonym">Phaseolus mungo</name>
    <dbReference type="NCBI Taxonomy" id="3915"/>
    <lineage>
        <taxon>Eukaryota</taxon>
        <taxon>Viridiplantae</taxon>
        <taxon>Streptophyta</taxon>
        <taxon>Embryophyta</taxon>
        <taxon>Tracheophyta</taxon>
        <taxon>Spermatophyta</taxon>
        <taxon>Magnoliopsida</taxon>
        <taxon>eudicotyledons</taxon>
        <taxon>Gunneridae</taxon>
        <taxon>Pentapetalae</taxon>
        <taxon>rosids</taxon>
        <taxon>fabids</taxon>
        <taxon>Fabales</taxon>
        <taxon>Fabaceae</taxon>
        <taxon>Papilionoideae</taxon>
        <taxon>50 kb inversion clade</taxon>
        <taxon>NPAAA clade</taxon>
        <taxon>indigoferoid/millettioid clade</taxon>
        <taxon>Phaseoleae</taxon>
        <taxon>Vigna</taxon>
    </lineage>
</organism>
<evidence type="ECO:0000256" key="6">
    <source>
        <dbReference type="PROSITE-ProRule" id="PRU00169"/>
    </source>
</evidence>
<comment type="subcellular location">
    <subcellularLocation>
        <location evidence="1">Nucleus</location>
    </subcellularLocation>
</comment>
<evidence type="ECO:0000256" key="2">
    <source>
        <dbReference type="ARBA" id="ARBA00023015"/>
    </source>
</evidence>
<dbReference type="InterPro" id="IPR001789">
    <property type="entry name" value="Sig_transdc_resp-reg_receiver"/>
</dbReference>
<proteinExistence type="predicted"/>
<dbReference type="InterPro" id="IPR011006">
    <property type="entry name" value="CheY-like_superfamily"/>
</dbReference>
<evidence type="ECO:0000256" key="5">
    <source>
        <dbReference type="ARBA" id="ARBA00023242"/>
    </source>
</evidence>
<evidence type="ECO:0000256" key="7">
    <source>
        <dbReference type="SAM" id="MobiDB-lite"/>
    </source>
</evidence>
<comment type="caution">
    <text evidence="6">Lacks conserved residue(s) required for the propagation of feature annotation.</text>
</comment>
<feature type="compositionally biased region" description="Polar residues" evidence="7">
    <location>
        <begin position="364"/>
        <end position="374"/>
    </location>
</feature>
<feature type="region of interest" description="Disordered" evidence="7">
    <location>
        <begin position="304"/>
        <end position="383"/>
    </location>
</feature>
<dbReference type="GO" id="GO:0045893">
    <property type="term" value="P:positive regulation of DNA-templated transcription"/>
    <property type="evidence" value="ECO:0007669"/>
    <property type="project" value="InterPro"/>
</dbReference>
<keyword evidence="3" id="KW-0238">DNA-binding</keyword>
<reference evidence="10 11" key="1">
    <citation type="journal article" date="2023" name="Life. Sci Alliance">
        <title>Evolutionary insights into 3D genome organization and epigenetic landscape of Vigna mungo.</title>
        <authorList>
            <person name="Junaid A."/>
            <person name="Singh B."/>
            <person name="Bhatia S."/>
        </authorList>
    </citation>
    <scope>NUCLEOTIDE SEQUENCE [LARGE SCALE GENOMIC DNA]</scope>
    <source>
        <strain evidence="10">Urdbean</strain>
    </source>
</reference>
<feature type="compositionally biased region" description="Basic and acidic residues" evidence="7">
    <location>
        <begin position="334"/>
        <end position="363"/>
    </location>
</feature>
<dbReference type="GO" id="GO:0000160">
    <property type="term" value="P:phosphorelay signal transduction system"/>
    <property type="evidence" value="ECO:0007669"/>
    <property type="project" value="InterPro"/>
</dbReference>
<keyword evidence="5" id="KW-0539">Nucleus</keyword>
<evidence type="ECO:0000259" key="8">
    <source>
        <dbReference type="PROSITE" id="PS50110"/>
    </source>
</evidence>
<dbReference type="EMBL" id="CP144696">
    <property type="protein sequence ID" value="WVZ12799.1"/>
    <property type="molecule type" value="Genomic_DNA"/>
</dbReference>
<dbReference type="PROSITE" id="PS51294">
    <property type="entry name" value="HTH_MYB"/>
    <property type="match status" value="1"/>
</dbReference>
<feature type="domain" description="HTH myb-type" evidence="9">
    <location>
        <begin position="436"/>
        <end position="495"/>
    </location>
</feature>
<dbReference type="Gene3D" id="3.40.50.2300">
    <property type="match status" value="1"/>
</dbReference>
<dbReference type="SUPFAM" id="SSF52172">
    <property type="entry name" value="CheY-like"/>
    <property type="match status" value="1"/>
</dbReference>
<dbReference type="InterPro" id="IPR006447">
    <property type="entry name" value="Myb_dom_plants"/>
</dbReference>
<protein>
    <recommendedName>
        <fullName evidence="12">Two-component response regulator-like APRR2</fullName>
    </recommendedName>
</protein>
<dbReference type="GO" id="GO:0005634">
    <property type="term" value="C:nucleus"/>
    <property type="evidence" value="ECO:0007669"/>
    <property type="project" value="UniProtKB-SubCell"/>
</dbReference>
<dbReference type="AlphaFoldDB" id="A0AAQ3S230"/>
<keyword evidence="11" id="KW-1185">Reference proteome</keyword>
<dbReference type="SUPFAM" id="SSF46689">
    <property type="entry name" value="Homeodomain-like"/>
    <property type="match status" value="1"/>
</dbReference>
<evidence type="ECO:0000256" key="1">
    <source>
        <dbReference type="ARBA" id="ARBA00004123"/>
    </source>
</evidence>
<dbReference type="PANTHER" id="PTHR31312:SF6">
    <property type="entry name" value="TWO-COMPONENT RESPONSE REGULATOR-APRR2-LIKE PROTEIN"/>
    <property type="match status" value="1"/>
</dbReference>
<feature type="domain" description="Response regulatory" evidence="8">
    <location>
        <begin position="126"/>
        <end position="256"/>
    </location>
</feature>
<accession>A0AAQ3S230</accession>
<dbReference type="FunFam" id="1.10.10.60:FF:000007">
    <property type="entry name" value="Two-component response regulator"/>
    <property type="match status" value="1"/>
</dbReference>